<reference evidence="2 3" key="1">
    <citation type="submission" date="2019-08" db="EMBL/GenBank/DDBJ databases">
        <title>Complete genome sequence of Terriglobus albidus strain ORNL.</title>
        <authorList>
            <person name="Podar M."/>
        </authorList>
    </citation>
    <scope>NUCLEOTIDE SEQUENCE [LARGE SCALE GENOMIC DNA]</scope>
    <source>
        <strain evidence="2 3">ORNL</strain>
    </source>
</reference>
<dbReference type="KEGG" id="talb:FTW19_06055"/>
<organism evidence="2 3">
    <name type="scientific">Terriglobus albidus</name>
    <dbReference type="NCBI Taxonomy" id="1592106"/>
    <lineage>
        <taxon>Bacteria</taxon>
        <taxon>Pseudomonadati</taxon>
        <taxon>Acidobacteriota</taxon>
        <taxon>Terriglobia</taxon>
        <taxon>Terriglobales</taxon>
        <taxon>Acidobacteriaceae</taxon>
        <taxon>Terriglobus</taxon>
    </lineage>
</organism>
<keyword evidence="3" id="KW-1185">Reference proteome</keyword>
<keyword evidence="1" id="KW-0732">Signal</keyword>
<proteinExistence type="predicted"/>
<dbReference type="RefSeq" id="WP_147646792.1">
    <property type="nucleotide sequence ID" value="NZ_CP042806.1"/>
</dbReference>
<accession>A0A5B9EB06</accession>
<sequence>MMRHRRLLAVALLYALPAVAADKKPPAADPATSYPAKDVHDSEKVAIAADVCDTEQKCPFFRIKYLENDLLPIRVIVTNNSDNLVSLDDARMQMMTSNNDKIPAAIEEEVNRRLFTYKNAKGTKIPLPGPLPPMTIHHPVDKKITQDFNDFGFPTTVVKPHATVSGYLFYDIRGVKDPIEGSELYIRQVKTRGPQETENQELFAFQIALKKSYRSLKSEKP</sequence>
<gene>
    <name evidence="2" type="ORF">FTW19_06055</name>
</gene>
<dbReference type="EMBL" id="CP042806">
    <property type="protein sequence ID" value="QEE27601.1"/>
    <property type="molecule type" value="Genomic_DNA"/>
</dbReference>
<name>A0A5B9EB06_9BACT</name>
<feature type="signal peptide" evidence="1">
    <location>
        <begin position="1"/>
        <end position="20"/>
    </location>
</feature>
<evidence type="ECO:0000313" key="3">
    <source>
        <dbReference type="Proteomes" id="UP000321820"/>
    </source>
</evidence>
<feature type="chain" id="PRO_5023041498" evidence="1">
    <location>
        <begin position="21"/>
        <end position="221"/>
    </location>
</feature>
<dbReference type="AlphaFoldDB" id="A0A5B9EB06"/>
<dbReference type="Proteomes" id="UP000321820">
    <property type="component" value="Chromosome"/>
</dbReference>
<protein>
    <submittedName>
        <fullName evidence="2">Uncharacterized protein</fullName>
    </submittedName>
</protein>
<evidence type="ECO:0000256" key="1">
    <source>
        <dbReference type="SAM" id="SignalP"/>
    </source>
</evidence>
<dbReference type="OrthoDB" id="117437at2"/>
<evidence type="ECO:0000313" key="2">
    <source>
        <dbReference type="EMBL" id="QEE27601.1"/>
    </source>
</evidence>